<dbReference type="SMART" id="SM00471">
    <property type="entry name" value="HDc"/>
    <property type="match status" value="1"/>
</dbReference>
<protein>
    <submittedName>
        <fullName evidence="4">Response regulator receiver modulated metal dependent phosphohydrolase</fullName>
    </submittedName>
</protein>
<dbReference type="RefSeq" id="WP_008682324.1">
    <property type="nucleotide sequence ID" value="NZ_ANOH01000278.1"/>
</dbReference>
<dbReference type="EMBL" id="ANOH01000278">
    <property type="protein sequence ID" value="EMI54448.1"/>
    <property type="molecule type" value="Genomic_DNA"/>
</dbReference>
<evidence type="ECO:0000259" key="2">
    <source>
        <dbReference type="PROSITE" id="PS51831"/>
    </source>
</evidence>
<sequence>MPSRFNSISSSDDRLHEGETAGSCALASQDDADTSAVMSAETELSLLSDIESLSASLGEKFEEIRMIHDLTARLELQDDPSETCQELLEQLIVCVSCETLIIQLDPDEDDVLGGGIQGIGRPIELTDLDRVVHAAIVESGIESIDESVCADPETSSASEVTAQRRAGDRPDWRKETVIVNHSSHPDLENRRIVMMPIARGSVRLGRLIAIRNSNSNEFGTIEVDLMRSVLMVLALHLMNKRQFHEMQSMLEGTVRSLASALDAKDAYTHGHSSRVADLAVQLALRLGLGDRSAEALQLAGILHDIGKIGIDDSVLKKPGSLTPEEFDQIKRHPVLGYEILKDIRPFRHILPAVRHHHESWDGRGYPDGLVGDEIPRDAQILAVADAFDAMISDRPYRRGMPLEKVREIFQKGRGQQWAADVVDALLQSHDLMQAYAEQRPFARPDLQPQS</sequence>
<dbReference type="Pfam" id="PF13487">
    <property type="entry name" value="HD_5"/>
    <property type="match status" value="1"/>
</dbReference>
<accession>M5UEL2</accession>
<feature type="compositionally biased region" description="Polar residues" evidence="1">
    <location>
        <begin position="1"/>
        <end position="10"/>
    </location>
</feature>
<proteinExistence type="predicted"/>
<dbReference type="Proteomes" id="UP000011885">
    <property type="component" value="Unassembled WGS sequence"/>
</dbReference>
<organism evidence="4 5">
    <name type="scientific">Rhodopirellula sallentina SM41</name>
    <dbReference type="NCBI Taxonomy" id="1263870"/>
    <lineage>
        <taxon>Bacteria</taxon>
        <taxon>Pseudomonadati</taxon>
        <taxon>Planctomycetota</taxon>
        <taxon>Planctomycetia</taxon>
        <taxon>Pirellulales</taxon>
        <taxon>Pirellulaceae</taxon>
        <taxon>Rhodopirellula</taxon>
    </lineage>
</organism>
<gene>
    <name evidence="4" type="ORF">RSSM_04159</name>
</gene>
<evidence type="ECO:0000259" key="3">
    <source>
        <dbReference type="PROSITE" id="PS51832"/>
    </source>
</evidence>
<dbReference type="SUPFAM" id="SSF55781">
    <property type="entry name" value="GAF domain-like"/>
    <property type="match status" value="1"/>
</dbReference>
<evidence type="ECO:0000313" key="5">
    <source>
        <dbReference type="Proteomes" id="UP000011885"/>
    </source>
</evidence>
<dbReference type="InterPro" id="IPR037522">
    <property type="entry name" value="HD_GYP_dom"/>
</dbReference>
<dbReference type="AlphaFoldDB" id="M5UEL2"/>
<dbReference type="InterPro" id="IPR006674">
    <property type="entry name" value="HD_domain"/>
</dbReference>
<dbReference type="OrthoDB" id="9804747at2"/>
<dbReference type="CDD" id="cd00077">
    <property type="entry name" value="HDc"/>
    <property type="match status" value="1"/>
</dbReference>
<dbReference type="SUPFAM" id="SSF109604">
    <property type="entry name" value="HD-domain/PDEase-like"/>
    <property type="match status" value="1"/>
</dbReference>
<dbReference type="InterPro" id="IPR003607">
    <property type="entry name" value="HD/PDEase_dom"/>
</dbReference>
<evidence type="ECO:0000256" key="1">
    <source>
        <dbReference type="SAM" id="MobiDB-lite"/>
    </source>
</evidence>
<dbReference type="Gene3D" id="1.10.3210.10">
    <property type="entry name" value="Hypothetical protein af1432"/>
    <property type="match status" value="1"/>
</dbReference>
<keyword evidence="5" id="KW-1185">Reference proteome</keyword>
<comment type="caution">
    <text evidence="4">The sequence shown here is derived from an EMBL/GenBank/DDBJ whole genome shotgun (WGS) entry which is preliminary data.</text>
</comment>
<dbReference type="Gene3D" id="3.30.450.40">
    <property type="match status" value="1"/>
</dbReference>
<feature type="region of interest" description="Disordered" evidence="1">
    <location>
        <begin position="150"/>
        <end position="169"/>
    </location>
</feature>
<feature type="domain" description="HD-GYP" evidence="3">
    <location>
        <begin position="246"/>
        <end position="441"/>
    </location>
</feature>
<name>M5UEL2_9BACT</name>
<keyword evidence="4" id="KW-0378">Hydrolase</keyword>
<dbReference type="PROSITE" id="PS51832">
    <property type="entry name" value="HD_GYP"/>
    <property type="match status" value="1"/>
</dbReference>
<feature type="domain" description="HD" evidence="2">
    <location>
        <begin position="268"/>
        <end position="390"/>
    </location>
</feature>
<dbReference type="InterPro" id="IPR029016">
    <property type="entry name" value="GAF-like_dom_sf"/>
</dbReference>
<feature type="region of interest" description="Disordered" evidence="1">
    <location>
        <begin position="1"/>
        <end position="28"/>
    </location>
</feature>
<reference evidence="4 5" key="1">
    <citation type="journal article" date="2013" name="Mar. Genomics">
        <title>Expression of sulfatases in Rhodopirellula baltica and the diversity of sulfatases in the genus Rhodopirellula.</title>
        <authorList>
            <person name="Wegner C.E."/>
            <person name="Richter-Heitmann T."/>
            <person name="Klindworth A."/>
            <person name="Klockow C."/>
            <person name="Richter M."/>
            <person name="Achstetter T."/>
            <person name="Glockner F.O."/>
            <person name="Harder J."/>
        </authorList>
    </citation>
    <scope>NUCLEOTIDE SEQUENCE [LARGE SCALE GENOMIC DNA]</scope>
    <source>
        <strain evidence="4 5">SM41</strain>
    </source>
</reference>
<dbReference type="PANTHER" id="PTHR43155:SF2">
    <property type="entry name" value="CYCLIC DI-GMP PHOSPHODIESTERASE PA4108"/>
    <property type="match status" value="1"/>
</dbReference>
<dbReference type="PROSITE" id="PS51831">
    <property type="entry name" value="HD"/>
    <property type="match status" value="1"/>
</dbReference>
<dbReference type="PANTHER" id="PTHR43155">
    <property type="entry name" value="CYCLIC DI-GMP PHOSPHODIESTERASE PA4108-RELATED"/>
    <property type="match status" value="1"/>
</dbReference>
<evidence type="ECO:0000313" key="4">
    <source>
        <dbReference type="EMBL" id="EMI54448.1"/>
    </source>
</evidence>
<dbReference type="GO" id="GO:0016787">
    <property type="term" value="F:hydrolase activity"/>
    <property type="evidence" value="ECO:0007669"/>
    <property type="project" value="UniProtKB-KW"/>
</dbReference>
<dbReference type="PATRIC" id="fig|1263870.3.peg.4405"/>